<dbReference type="PROSITE" id="PS51141">
    <property type="entry name" value="ZF_SBP"/>
    <property type="match status" value="1"/>
</dbReference>
<feature type="compositionally biased region" description="Low complexity" evidence="5">
    <location>
        <begin position="74"/>
        <end position="83"/>
    </location>
</feature>
<proteinExistence type="predicted"/>
<sequence length="753" mass="84430">MSSASPSSSAPEMELQPPAIVDGDPSALSAAVWDWGDLLDFALDDRLLVSFDSDQPPFSAAPPPQNQPLESESDPSPGSSSGSDRVRKRDPRLTCSNFLEGRIPCSCPEIDQRLEEAELPTKKRVRGGGRGGSGLARCQVPGCEADISELKGYHRRHRVCLRCANASSVVLDGETKRYCQQCGKFHMLSDFDEGKRSCRRKLERHNNRRKRKPVDKGDGDEKHQQAALQNENSVIDVDDEKDNICSIDQRAEQEASLDFEYEKNCGQGAVPIPQSINADSFVSFAAQTDEGKNDTKFEHSPLYGDNRSAYSSECPTGRISFKLYDWNPAEFPRRLRHQIFQWLAAMPVELESYIRPGCTILTVFIAMPEIMWAKLSKDPVAYLDEFILKPGKMLFGRGSMTVYLNNMIFRLMRGKFLVSFSGKYLPYNYSVISSPNQDGKSSRCCCNKLYKINVVNSDPNLFGPAFVEVENESGLSNFIPLIIGDEAICSEMKLIEQKFNATLFPDGRVGACCSFTCCCGDFEQRQTAFSGLLLDIAWSVKAPTSECRGQNMNLCQIRRFNRVLDYLIRSNSVSILEKVLQNLETLLNKMEPDSVIHCTSDSDVRLLHENMNMARDINRKRQSHEQSMTNFGNDLPSSNCDCGCDCGCGCKSSFQKDAPSRTSNINQDPEAGLVSKQGKQRVARRETDPLLSKEFVMNVDGVRDWPRNSCSPVYPVQAFRSRPTAFIITTLILCFTGLMNIDPPFLKNMEYYY</sequence>
<dbReference type="InterPro" id="IPR044817">
    <property type="entry name" value="SBP-like"/>
</dbReference>
<dbReference type="GO" id="GO:0005634">
    <property type="term" value="C:nucleus"/>
    <property type="evidence" value="ECO:0007669"/>
    <property type="project" value="InterPro"/>
</dbReference>
<evidence type="ECO:0000256" key="3">
    <source>
        <dbReference type="ARBA" id="ARBA00022833"/>
    </source>
</evidence>
<dbReference type="InterPro" id="IPR004333">
    <property type="entry name" value="SBP_dom"/>
</dbReference>
<evidence type="ECO:0000313" key="7">
    <source>
        <dbReference type="EMBL" id="ABD96886.1"/>
    </source>
</evidence>
<dbReference type="PANTHER" id="PTHR31251">
    <property type="entry name" value="SQUAMOSA PROMOTER-BINDING-LIKE PROTEIN 4"/>
    <property type="match status" value="1"/>
</dbReference>
<dbReference type="Pfam" id="PF03110">
    <property type="entry name" value="SBP"/>
    <property type="match status" value="1"/>
</dbReference>
<dbReference type="GO" id="GO:0008270">
    <property type="term" value="F:zinc ion binding"/>
    <property type="evidence" value="ECO:0007669"/>
    <property type="project" value="UniProtKB-KW"/>
</dbReference>
<feature type="domain" description="SBP-type" evidence="6">
    <location>
        <begin position="135"/>
        <end position="212"/>
    </location>
</feature>
<feature type="region of interest" description="Disordered" evidence="5">
    <location>
        <begin position="1"/>
        <end position="24"/>
    </location>
</feature>
<feature type="region of interest" description="Disordered" evidence="5">
    <location>
        <begin position="52"/>
        <end position="88"/>
    </location>
</feature>
<reference evidence="7" key="1">
    <citation type="journal article" date="2006" name="Plant Cell">
        <title>Independent ancient polyploidy events in the sister families Brassicaceae and Cleomaceae.</title>
        <authorList>
            <person name="Schranz M.E."/>
            <person name="Mitchell-Olds T."/>
        </authorList>
    </citation>
    <scope>NUCLEOTIDE SEQUENCE</scope>
</reference>
<keyword evidence="2 4" id="KW-0863">Zinc-finger</keyword>
<feature type="compositionally biased region" description="Basic residues" evidence="5">
    <location>
        <begin position="202"/>
        <end position="213"/>
    </location>
</feature>
<keyword evidence="1" id="KW-0479">Metal-binding</keyword>
<accession>Q1KUV0</accession>
<keyword evidence="3" id="KW-0862">Zinc</keyword>
<dbReference type="SUPFAM" id="SSF103612">
    <property type="entry name" value="SBT domain"/>
    <property type="match status" value="1"/>
</dbReference>
<evidence type="ECO:0000256" key="2">
    <source>
        <dbReference type="ARBA" id="ARBA00022771"/>
    </source>
</evidence>
<evidence type="ECO:0000259" key="6">
    <source>
        <dbReference type="PROSITE" id="PS51141"/>
    </source>
</evidence>
<feature type="region of interest" description="Disordered" evidence="5">
    <location>
        <begin position="202"/>
        <end position="232"/>
    </location>
</feature>
<dbReference type="PANTHER" id="PTHR31251:SF108">
    <property type="entry name" value="SQUAMOSA PROMOTER-BINDING-LIKE PROTEIN 7"/>
    <property type="match status" value="1"/>
</dbReference>
<organism evidence="7">
    <name type="scientific">Tarenaya spinosa</name>
    <dbReference type="NCBI Taxonomy" id="228870"/>
    <lineage>
        <taxon>Eukaryota</taxon>
        <taxon>Viridiplantae</taxon>
        <taxon>Streptophyta</taxon>
        <taxon>Embryophyta</taxon>
        <taxon>Tracheophyta</taxon>
        <taxon>Spermatophyta</taxon>
        <taxon>Magnoliopsida</taxon>
        <taxon>eudicotyledons</taxon>
        <taxon>Gunneridae</taxon>
        <taxon>Pentapetalae</taxon>
        <taxon>rosids</taxon>
        <taxon>malvids</taxon>
        <taxon>Brassicales</taxon>
        <taxon>Cleomaceae</taxon>
        <taxon>New World clade</taxon>
        <taxon>Tarenaya</taxon>
    </lineage>
</organism>
<dbReference type="Gene3D" id="4.10.1100.10">
    <property type="entry name" value="Transcription factor, SBP-box domain"/>
    <property type="match status" value="1"/>
</dbReference>
<protein>
    <recommendedName>
        <fullName evidence="6">SBP-type domain-containing protein</fullName>
    </recommendedName>
</protein>
<dbReference type="Pfam" id="PF26102">
    <property type="entry name" value="Ig_SPL7"/>
    <property type="match status" value="1"/>
</dbReference>
<evidence type="ECO:0000256" key="1">
    <source>
        <dbReference type="ARBA" id="ARBA00022723"/>
    </source>
</evidence>
<feature type="compositionally biased region" description="Basic and acidic residues" evidence="5">
    <location>
        <begin position="214"/>
        <end position="224"/>
    </location>
</feature>
<dbReference type="AlphaFoldDB" id="Q1KUV0"/>
<evidence type="ECO:0000256" key="5">
    <source>
        <dbReference type="SAM" id="MobiDB-lite"/>
    </source>
</evidence>
<feature type="compositionally biased region" description="Low complexity" evidence="5">
    <location>
        <begin position="1"/>
        <end position="14"/>
    </location>
</feature>
<dbReference type="GO" id="GO:0003677">
    <property type="term" value="F:DNA binding"/>
    <property type="evidence" value="ECO:0007669"/>
    <property type="project" value="InterPro"/>
</dbReference>
<name>Q1KUV0_9ROSI</name>
<evidence type="ECO:0000256" key="4">
    <source>
        <dbReference type="PROSITE-ProRule" id="PRU00470"/>
    </source>
</evidence>
<dbReference type="EMBL" id="DQ415921">
    <property type="protein sequence ID" value="ABD96886.1"/>
    <property type="molecule type" value="Genomic_DNA"/>
</dbReference>
<dbReference type="InterPro" id="IPR036893">
    <property type="entry name" value="SBP_sf"/>
</dbReference>